<feature type="domain" description="DUF4440" evidence="1">
    <location>
        <begin position="35"/>
        <end position="139"/>
    </location>
</feature>
<dbReference type="InterPro" id="IPR027843">
    <property type="entry name" value="DUF4440"/>
</dbReference>
<dbReference type="Pfam" id="PF14534">
    <property type="entry name" value="DUF4440"/>
    <property type="match status" value="1"/>
</dbReference>
<evidence type="ECO:0000313" key="2">
    <source>
        <dbReference type="EMBL" id="MFC4874182.1"/>
    </source>
</evidence>
<gene>
    <name evidence="2" type="ORF">ACFPFU_20930</name>
</gene>
<comment type="caution">
    <text evidence="2">The sequence shown here is derived from an EMBL/GenBank/DDBJ whole genome shotgun (WGS) entry which is preliminary data.</text>
</comment>
<keyword evidence="3" id="KW-1185">Reference proteome</keyword>
<dbReference type="EMBL" id="JBHSJJ010000016">
    <property type="protein sequence ID" value="MFC4874182.1"/>
    <property type="molecule type" value="Genomic_DNA"/>
</dbReference>
<dbReference type="RefSeq" id="WP_377067788.1">
    <property type="nucleotide sequence ID" value="NZ_JBHSJJ010000016.1"/>
</dbReference>
<dbReference type="Gene3D" id="3.10.450.50">
    <property type="match status" value="1"/>
</dbReference>
<reference evidence="3" key="1">
    <citation type="journal article" date="2019" name="Int. J. Syst. Evol. Microbiol.">
        <title>The Global Catalogue of Microorganisms (GCM) 10K type strain sequencing project: providing services to taxonomists for standard genome sequencing and annotation.</title>
        <authorList>
            <consortium name="The Broad Institute Genomics Platform"/>
            <consortium name="The Broad Institute Genome Sequencing Center for Infectious Disease"/>
            <person name="Wu L."/>
            <person name="Ma J."/>
        </authorList>
    </citation>
    <scope>NUCLEOTIDE SEQUENCE [LARGE SCALE GENOMIC DNA]</scope>
    <source>
        <strain evidence="3">CGMCC 4.7466</strain>
    </source>
</reference>
<sequence>MKYFTLLILLQVFSTSGLFGQDIEADDKTRKDLVSLIDSYSEARENQDTVLLKTILTVDIDQLVSTGEWRTGIKQSVEGMKRSSETNQGTRTLTVEKIRLLDPHHGIVDARYEIANPDGSSRKMWSTFIVVLKDNRWKITGIRNMLPTGSD</sequence>
<evidence type="ECO:0000259" key="1">
    <source>
        <dbReference type="Pfam" id="PF14534"/>
    </source>
</evidence>
<accession>A0ABV9T6N2</accession>
<proteinExistence type="predicted"/>
<evidence type="ECO:0000313" key="3">
    <source>
        <dbReference type="Proteomes" id="UP001595818"/>
    </source>
</evidence>
<protein>
    <submittedName>
        <fullName evidence="2">DUF4440 domain-containing protein</fullName>
    </submittedName>
</protein>
<name>A0ABV9T6N2_9BACT</name>
<dbReference type="Proteomes" id="UP001595818">
    <property type="component" value="Unassembled WGS sequence"/>
</dbReference>
<organism evidence="2 3">
    <name type="scientific">Negadavirga shengliensis</name>
    <dbReference type="NCBI Taxonomy" id="1389218"/>
    <lineage>
        <taxon>Bacteria</taxon>
        <taxon>Pseudomonadati</taxon>
        <taxon>Bacteroidota</taxon>
        <taxon>Cytophagia</taxon>
        <taxon>Cytophagales</taxon>
        <taxon>Cyclobacteriaceae</taxon>
        <taxon>Negadavirga</taxon>
    </lineage>
</organism>
<dbReference type="SUPFAM" id="SSF54427">
    <property type="entry name" value="NTF2-like"/>
    <property type="match status" value="1"/>
</dbReference>
<dbReference type="InterPro" id="IPR032710">
    <property type="entry name" value="NTF2-like_dom_sf"/>
</dbReference>